<comment type="caution">
    <text evidence="1">The sequence shown here is derived from an EMBL/GenBank/DDBJ whole genome shotgun (WGS) entry which is preliminary data.</text>
</comment>
<sequence>MPNGLGYQGKKLWQEVTGVYDLSVDPHKRRILYDACKTADLIDTLDKAMTGQSLTVRGSMGQQVINPLVSQAQSGRVMLAQLLARLNLAEAGEDDETY</sequence>
<organism evidence="1 2">
    <name type="scientific">Mycobacteroides abscessus subsp. abscessus</name>
    <dbReference type="NCBI Taxonomy" id="1185650"/>
    <lineage>
        <taxon>Bacteria</taxon>
        <taxon>Bacillati</taxon>
        <taxon>Actinomycetota</taxon>
        <taxon>Actinomycetes</taxon>
        <taxon>Mycobacteriales</taxon>
        <taxon>Mycobacteriaceae</taxon>
        <taxon>Mycobacteroides</taxon>
        <taxon>Mycobacteroides abscessus</taxon>
    </lineage>
</organism>
<evidence type="ECO:0000313" key="2">
    <source>
        <dbReference type="Proteomes" id="UP000185210"/>
    </source>
</evidence>
<proteinExistence type="predicted"/>
<dbReference type="AlphaFoldDB" id="A0AB38CVW4"/>
<name>A0AB38CVW4_9MYCO</name>
<dbReference type="RefSeq" id="WP_052544178.1">
    <property type="nucleotide sequence ID" value="NZ_CAACXP010000011.1"/>
</dbReference>
<protein>
    <submittedName>
        <fullName evidence="1">Uncharacterized protein</fullName>
    </submittedName>
</protein>
<dbReference type="EMBL" id="FSHM01000002">
    <property type="protein sequence ID" value="SIA56060.1"/>
    <property type="molecule type" value="Genomic_DNA"/>
</dbReference>
<accession>A0AB38CVW4</accession>
<gene>
    <name evidence="1" type="ORF">SAMEA2070301_01455</name>
</gene>
<dbReference type="Proteomes" id="UP000185210">
    <property type="component" value="Unassembled WGS sequence"/>
</dbReference>
<reference evidence="1 2" key="1">
    <citation type="submission" date="2016-11" db="EMBL/GenBank/DDBJ databases">
        <authorList>
            <consortium name="Pathogen Informatics"/>
        </authorList>
    </citation>
    <scope>NUCLEOTIDE SEQUENCE [LARGE SCALE GENOMIC DNA]</scope>
    <source>
        <strain evidence="1 2">104</strain>
    </source>
</reference>
<evidence type="ECO:0000313" key="1">
    <source>
        <dbReference type="EMBL" id="SIA56060.1"/>
    </source>
</evidence>